<accession>A0A7G8PB12</accession>
<dbReference type="PROSITE" id="PS51257">
    <property type="entry name" value="PROKAR_LIPOPROTEIN"/>
    <property type="match status" value="1"/>
</dbReference>
<gene>
    <name evidence="3" type="ORF">HZU40_09660</name>
    <name evidence="2" type="ORF">HZU40_25560</name>
</gene>
<evidence type="ECO:0000256" key="1">
    <source>
        <dbReference type="SAM" id="SignalP"/>
    </source>
</evidence>
<keyword evidence="1" id="KW-0732">Signal</keyword>
<name>A0A7G8PB12_9MYCO</name>
<evidence type="ECO:0000313" key="2">
    <source>
        <dbReference type="EMBL" id="QNJ91528.1"/>
    </source>
</evidence>
<dbReference type="Proteomes" id="UP000515498">
    <property type="component" value="Chromosome"/>
</dbReference>
<dbReference type="KEGG" id="mflu:HZU40_09660"/>
<reference evidence="2 4" key="1">
    <citation type="submission" date="2020-07" db="EMBL/GenBank/DDBJ databases">
        <title>Draft genome sequence of four isobutane-metabolizing strains capable of cometabolically degrading diverse ether contaminants.</title>
        <authorList>
            <person name="Chen W."/>
            <person name="Faulkner N."/>
            <person name="Smith C."/>
            <person name="Hyman M."/>
        </authorList>
    </citation>
    <scope>NUCLEOTIDE SEQUENCE [LARGE SCALE GENOMIC DNA]</scope>
    <source>
        <strain evidence="2 4">2A</strain>
    </source>
</reference>
<proteinExistence type="predicted"/>
<dbReference type="AlphaFoldDB" id="A0A7G8PB12"/>
<feature type="chain" id="PRO_5036399463" evidence="1">
    <location>
        <begin position="30"/>
        <end position="121"/>
    </location>
</feature>
<dbReference type="EMBL" id="CP059894">
    <property type="protein sequence ID" value="QNJ94498.1"/>
    <property type="molecule type" value="Genomic_DNA"/>
</dbReference>
<organism evidence="2 4">
    <name type="scientific">Mycolicibacterium fluoranthenivorans</name>
    <dbReference type="NCBI Taxonomy" id="258505"/>
    <lineage>
        <taxon>Bacteria</taxon>
        <taxon>Bacillati</taxon>
        <taxon>Actinomycetota</taxon>
        <taxon>Actinomycetes</taxon>
        <taxon>Mycobacteriales</taxon>
        <taxon>Mycobacteriaceae</taxon>
        <taxon>Mycolicibacterium</taxon>
    </lineage>
</organism>
<sequence>MPATARPLGAVLALGACLLGFAGGGLAHADPTYGPANYAPWSGPMGDHDPNAYRADVARYGMTGNIASAESLARTICTALQDPKLEDADLVQHLAEDNAYRVPAMTMVVHAAEWHYCSSRY</sequence>
<evidence type="ECO:0000313" key="3">
    <source>
        <dbReference type="EMBL" id="QNJ94498.1"/>
    </source>
</evidence>
<dbReference type="EMBL" id="CP059894">
    <property type="protein sequence ID" value="QNJ91528.1"/>
    <property type="molecule type" value="Genomic_DNA"/>
</dbReference>
<dbReference type="KEGG" id="mflu:HZU40_25560"/>
<protein>
    <submittedName>
        <fullName evidence="2">DUF732 domain-containing protein</fullName>
    </submittedName>
</protein>
<evidence type="ECO:0000313" key="4">
    <source>
        <dbReference type="Proteomes" id="UP000515498"/>
    </source>
</evidence>
<feature type="signal peptide" evidence="1">
    <location>
        <begin position="1"/>
        <end position="29"/>
    </location>
</feature>
<dbReference type="RefSeq" id="WP_187096241.1">
    <property type="nucleotide sequence ID" value="NZ_CP059894.1"/>
</dbReference>